<dbReference type="Proteomes" id="UP001236620">
    <property type="component" value="Unassembled WGS sequence"/>
</dbReference>
<reference evidence="1" key="1">
    <citation type="submission" date="2023-07" db="EMBL/GenBank/DDBJ databases">
        <title>Genomic Encyclopedia of Type Strains, Phase IV (KMG-IV): sequencing the most valuable type-strain genomes for metagenomic binning, comparative biology and taxonomic classification.</title>
        <authorList>
            <person name="Goeker M."/>
        </authorList>
    </citation>
    <scope>NUCLEOTIDE SEQUENCE [LARGE SCALE GENOMIC DNA]</scope>
    <source>
        <strain evidence="1">DSM 22019</strain>
    </source>
</reference>
<evidence type="ECO:0000313" key="1">
    <source>
        <dbReference type="EMBL" id="MDQ0567829.1"/>
    </source>
</evidence>
<protein>
    <submittedName>
        <fullName evidence="1">Uncharacterized protein</fullName>
    </submittedName>
</protein>
<evidence type="ECO:0000313" key="2">
    <source>
        <dbReference type="Proteomes" id="UP001236620"/>
    </source>
</evidence>
<keyword evidence="2" id="KW-1185">Reference proteome</keyword>
<comment type="caution">
    <text evidence="1">The sequence shown here is derived from an EMBL/GenBank/DDBJ whole genome shotgun (WGS) entry which is preliminary data.</text>
</comment>
<dbReference type="EMBL" id="JAUSWP010000003">
    <property type="protein sequence ID" value="MDQ0567829.1"/>
    <property type="molecule type" value="Genomic_DNA"/>
</dbReference>
<accession>A0ABU0NEL4</accession>
<organism evidence="1 2">
    <name type="scientific">Mycoplasma yeatsii</name>
    <dbReference type="NCBI Taxonomy" id="51365"/>
    <lineage>
        <taxon>Bacteria</taxon>
        <taxon>Bacillati</taxon>
        <taxon>Mycoplasmatota</taxon>
        <taxon>Mollicutes</taxon>
        <taxon>Mycoplasmataceae</taxon>
        <taxon>Mycoplasma</taxon>
    </lineage>
</organism>
<sequence length="536" mass="63738">MAVKSDSIYWTYFNEENKLLQNNNFKNPNMSMKEKIDEIFEITYFGLFNYQNLKSKTLNDIELLEISEISKYITENYLLFFKYINSETKKKSLYKEELSTQDKEEIFYVISNIALPYIKNNSFINASVLNNDNYSLSLVLIELAKKYKFIYNLIDSNEKIVYFGAAYPLFVTMILIDITNESEMFNNIKSFYTKERILKTFNKGRHLSPEEYNYYKSDIENLKFDEEFNAFLINFKQSNWSTFSLDKKYKLLFQLSKFTALFLKEKIKSLCSLDDGKDLFYSLYNYMHLFLKKDSVNVSDEQTSNQTFIDSLEEDEPDQFLSPVNFKDFNPFKIGEHISKLKDYSKFVCDTDRIVDFLSQSLYAINYLKTIEMLKKDSYEIGEFLIERKKISLVKTLNLYQKNQDELYEKTDLLNSVDNIDLNSKVFKEMTKKDYSLDDLNNKKSQLVTMLKIISLMLVLAPKTAKRFNYSWEMLLKYYIITFGPYKKQVGVYNKKDIDSIRIQVSKLLNAYNRNKNKENFIDTLFILNKLENFKN</sequence>
<name>A0ABU0NEL4_9MOLU</name>
<proteinExistence type="predicted"/>
<gene>
    <name evidence="1" type="ORF">J2Z63_000474</name>
</gene>
<dbReference type="RefSeq" id="WP_307444838.1">
    <property type="nucleotide sequence ID" value="NZ_JAUSWP010000003.1"/>
</dbReference>